<keyword evidence="2 3" id="KW-0186">Copper</keyword>
<name>A0A537L9K6_9BACT</name>
<dbReference type="Pfam" id="PF02630">
    <property type="entry name" value="SCO1-SenC"/>
    <property type="match status" value="1"/>
</dbReference>
<keyword evidence="4" id="KW-1015">Disulfide bond</keyword>
<evidence type="ECO:0000313" key="8">
    <source>
        <dbReference type="Proteomes" id="UP000318661"/>
    </source>
</evidence>
<protein>
    <submittedName>
        <fullName evidence="7">SCO family protein</fullName>
    </submittedName>
</protein>
<feature type="binding site" evidence="3">
    <location>
        <position position="154"/>
    </location>
    <ligand>
        <name>Cu cation</name>
        <dbReference type="ChEBI" id="CHEBI:23378"/>
    </ligand>
</feature>
<dbReference type="SUPFAM" id="SSF52833">
    <property type="entry name" value="Thioredoxin-like"/>
    <property type="match status" value="1"/>
</dbReference>
<comment type="caution">
    <text evidence="7">The sequence shown here is derived from an EMBL/GenBank/DDBJ whole genome shotgun (WGS) entry which is preliminary data.</text>
</comment>
<dbReference type="InterPro" id="IPR036249">
    <property type="entry name" value="Thioredoxin-like_sf"/>
</dbReference>
<dbReference type="PANTHER" id="PTHR12151:SF25">
    <property type="entry name" value="LINALOOL DEHYDRATASE_ISOMERASE DOMAIN-CONTAINING PROTEIN"/>
    <property type="match status" value="1"/>
</dbReference>
<evidence type="ECO:0000256" key="3">
    <source>
        <dbReference type="PIRSR" id="PIRSR603782-1"/>
    </source>
</evidence>
<keyword evidence="3" id="KW-0479">Metal-binding</keyword>
<keyword evidence="5" id="KW-0732">Signal</keyword>
<gene>
    <name evidence="7" type="ORF">E6G99_10180</name>
</gene>
<feature type="signal peptide" evidence="5">
    <location>
        <begin position="1"/>
        <end position="21"/>
    </location>
</feature>
<dbReference type="InterPro" id="IPR013766">
    <property type="entry name" value="Thioredoxin_domain"/>
</dbReference>
<feature type="disulfide bond" description="Redox-active" evidence="4">
    <location>
        <begin position="64"/>
        <end position="68"/>
    </location>
</feature>
<organism evidence="7 8">
    <name type="scientific">Candidatus Segetimicrobium genomatis</name>
    <dbReference type="NCBI Taxonomy" id="2569760"/>
    <lineage>
        <taxon>Bacteria</taxon>
        <taxon>Bacillati</taxon>
        <taxon>Candidatus Sysuimicrobiota</taxon>
        <taxon>Candidatus Sysuimicrobiia</taxon>
        <taxon>Candidatus Sysuimicrobiales</taxon>
        <taxon>Candidatus Segetimicrobiaceae</taxon>
        <taxon>Candidatus Segetimicrobium</taxon>
    </lineage>
</organism>
<dbReference type="EMBL" id="VBAJ01000260">
    <property type="protein sequence ID" value="TMJ04703.1"/>
    <property type="molecule type" value="Genomic_DNA"/>
</dbReference>
<dbReference type="PANTHER" id="PTHR12151">
    <property type="entry name" value="ELECTRON TRANSPORT PROTIN SCO1/SENC FAMILY MEMBER"/>
    <property type="match status" value="1"/>
</dbReference>
<evidence type="ECO:0000256" key="2">
    <source>
        <dbReference type="ARBA" id="ARBA00023008"/>
    </source>
</evidence>
<dbReference type="GO" id="GO:0046872">
    <property type="term" value="F:metal ion binding"/>
    <property type="evidence" value="ECO:0007669"/>
    <property type="project" value="UniProtKB-KW"/>
</dbReference>
<feature type="chain" id="PRO_5022176299" evidence="5">
    <location>
        <begin position="22"/>
        <end position="188"/>
    </location>
</feature>
<reference evidence="7 8" key="1">
    <citation type="journal article" date="2019" name="Nat. Microbiol.">
        <title>Mediterranean grassland soil C-N compound turnover is dependent on rainfall and depth, and is mediated by genomically divergent microorganisms.</title>
        <authorList>
            <person name="Diamond S."/>
            <person name="Andeer P.F."/>
            <person name="Li Z."/>
            <person name="Crits-Christoph A."/>
            <person name="Burstein D."/>
            <person name="Anantharaman K."/>
            <person name="Lane K.R."/>
            <person name="Thomas B.C."/>
            <person name="Pan C."/>
            <person name="Northen T.R."/>
            <person name="Banfield J.F."/>
        </authorList>
    </citation>
    <scope>NUCLEOTIDE SEQUENCE [LARGE SCALE GENOMIC DNA]</scope>
    <source>
        <strain evidence="7">NP_2</strain>
    </source>
</reference>
<dbReference type="AlphaFoldDB" id="A0A537L9K6"/>
<evidence type="ECO:0000256" key="5">
    <source>
        <dbReference type="SAM" id="SignalP"/>
    </source>
</evidence>
<evidence type="ECO:0000256" key="4">
    <source>
        <dbReference type="PIRSR" id="PIRSR603782-2"/>
    </source>
</evidence>
<proteinExistence type="inferred from homology"/>
<comment type="similarity">
    <text evidence="1">Belongs to the SCO1/2 family.</text>
</comment>
<feature type="domain" description="Thioredoxin" evidence="6">
    <location>
        <begin position="26"/>
        <end position="188"/>
    </location>
</feature>
<dbReference type="PROSITE" id="PS51352">
    <property type="entry name" value="THIOREDOXIN_2"/>
    <property type="match status" value="1"/>
</dbReference>
<evidence type="ECO:0000313" key="7">
    <source>
        <dbReference type="EMBL" id="TMJ04703.1"/>
    </source>
</evidence>
<dbReference type="Gene3D" id="3.40.30.10">
    <property type="entry name" value="Glutaredoxin"/>
    <property type="match status" value="1"/>
</dbReference>
<feature type="binding site" evidence="3">
    <location>
        <position position="68"/>
    </location>
    <ligand>
        <name>Cu cation</name>
        <dbReference type="ChEBI" id="CHEBI:23378"/>
    </ligand>
</feature>
<feature type="binding site" evidence="3">
    <location>
        <position position="64"/>
    </location>
    <ligand>
        <name>Cu cation</name>
        <dbReference type="ChEBI" id="CHEBI:23378"/>
    </ligand>
</feature>
<dbReference type="CDD" id="cd02968">
    <property type="entry name" value="SCO"/>
    <property type="match status" value="1"/>
</dbReference>
<evidence type="ECO:0000259" key="6">
    <source>
        <dbReference type="PROSITE" id="PS51352"/>
    </source>
</evidence>
<accession>A0A537L9K6</accession>
<dbReference type="Proteomes" id="UP000318661">
    <property type="component" value="Unassembled WGS sequence"/>
</dbReference>
<evidence type="ECO:0000256" key="1">
    <source>
        <dbReference type="ARBA" id="ARBA00010996"/>
    </source>
</evidence>
<sequence>MLWLAGVLVVALGAFTGVAHADPPFPVMSKPAPDFALPDQDGRSIRLSQFHGKLVLLTFFYTNCTDVCPLTTAALARVQRELIRRHWWGTDIVFASVTTDPLRDTPAVLRAYAARYQADRRGWHFLTGDPQAVAAVRRRYSVEVRPLAGGLQDHAVPTFLIDRRGVVLGAYAANPDPADIIQDLAQLR</sequence>
<dbReference type="InterPro" id="IPR003782">
    <property type="entry name" value="SCO1/SenC"/>
</dbReference>